<evidence type="ECO:0000313" key="1">
    <source>
        <dbReference type="EMBL" id="MEA5479709.1"/>
    </source>
</evidence>
<name>A0ABU5TN66_9CYAN</name>
<sequence length="194" mass="21094">MKISDWAKQAICLAIASWGFWNVAIANANAQLGNVVVYIAGNNPVTLSIARQVVTNPVVALVNGQTSIVAGAFDAPTADFVSRELQRRGVAAQQAVTSQTFQTAQTFNAPYVTLPSYLPNNNIENSAQYRYVTAVPMRAMATLAQVRQFIPTAFVAKSVRGDYIYAGGYPNRDAAESLKHFLRSQGIDARVLYF</sequence>
<reference evidence="1 2" key="1">
    <citation type="submission" date="2023-12" db="EMBL/GenBank/DDBJ databases">
        <title>Baltic Sea Cyanobacteria.</title>
        <authorList>
            <person name="Delbaje E."/>
            <person name="Fewer D.P."/>
            <person name="Shishido T.K."/>
        </authorList>
    </citation>
    <scope>NUCLEOTIDE SEQUENCE [LARGE SCALE GENOMIC DNA]</scope>
    <source>
        <strain evidence="1 2">UHCC 0370</strain>
    </source>
</reference>
<accession>A0ABU5TN66</accession>
<gene>
    <name evidence="1" type="ORF">VB774_18965</name>
</gene>
<organism evidence="1 2">
    <name type="scientific">Pseudanabaena galeata UHCC 0370</name>
    <dbReference type="NCBI Taxonomy" id="3110310"/>
    <lineage>
        <taxon>Bacteria</taxon>
        <taxon>Bacillati</taxon>
        <taxon>Cyanobacteriota</taxon>
        <taxon>Cyanophyceae</taxon>
        <taxon>Pseudanabaenales</taxon>
        <taxon>Pseudanabaenaceae</taxon>
        <taxon>Pseudanabaena</taxon>
    </lineage>
</organism>
<dbReference type="EMBL" id="JAYGIE010000097">
    <property type="protein sequence ID" value="MEA5479709.1"/>
    <property type="molecule type" value="Genomic_DNA"/>
</dbReference>
<keyword evidence="2" id="KW-1185">Reference proteome</keyword>
<evidence type="ECO:0000313" key="2">
    <source>
        <dbReference type="Proteomes" id="UP001301388"/>
    </source>
</evidence>
<proteinExistence type="predicted"/>
<dbReference type="Proteomes" id="UP001301388">
    <property type="component" value="Unassembled WGS sequence"/>
</dbReference>
<dbReference type="RefSeq" id="WP_281009013.1">
    <property type="nucleotide sequence ID" value="NZ_JAYGIE010000097.1"/>
</dbReference>
<comment type="caution">
    <text evidence="1">The sequence shown here is derived from an EMBL/GenBank/DDBJ whole genome shotgun (WGS) entry which is preliminary data.</text>
</comment>
<protein>
    <submittedName>
        <fullName evidence="1">Uncharacterized protein</fullName>
    </submittedName>
</protein>